<gene>
    <name evidence="2" type="ORF">SAMN02983003_0955</name>
</gene>
<dbReference type="STRING" id="665118.SAMN02983003_0955"/>
<dbReference type="Proteomes" id="UP000183447">
    <property type="component" value="Unassembled WGS sequence"/>
</dbReference>
<dbReference type="RefSeq" id="WP_072339455.1">
    <property type="nucleotide sequence ID" value="NZ_FPKU01000001.1"/>
</dbReference>
<feature type="domain" description="Glycosyltransferase subfamily 4-like N-terminal" evidence="1">
    <location>
        <begin position="17"/>
        <end position="184"/>
    </location>
</feature>
<name>A0A1K2HUP6_9HYPH</name>
<dbReference type="Gene3D" id="3.40.50.2000">
    <property type="entry name" value="Glycogen Phosphorylase B"/>
    <property type="match status" value="2"/>
</dbReference>
<proteinExistence type="predicted"/>
<dbReference type="OrthoDB" id="9806708at2"/>
<dbReference type="Pfam" id="PF13692">
    <property type="entry name" value="Glyco_trans_1_4"/>
    <property type="match status" value="1"/>
</dbReference>
<dbReference type="GO" id="GO:0016757">
    <property type="term" value="F:glycosyltransferase activity"/>
    <property type="evidence" value="ECO:0007669"/>
    <property type="project" value="UniProtKB-ARBA"/>
</dbReference>
<dbReference type="EMBL" id="FPKU01000001">
    <property type="protein sequence ID" value="SFZ82234.1"/>
    <property type="molecule type" value="Genomic_DNA"/>
</dbReference>
<evidence type="ECO:0000313" key="2">
    <source>
        <dbReference type="EMBL" id="SFZ82234.1"/>
    </source>
</evidence>
<dbReference type="Pfam" id="PF13439">
    <property type="entry name" value="Glyco_transf_4"/>
    <property type="match status" value="1"/>
</dbReference>
<evidence type="ECO:0000259" key="1">
    <source>
        <dbReference type="Pfam" id="PF13439"/>
    </source>
</evidence>
<dbReference type="InterPro" id="IPR028098">
    <property type="entry name" value="Glyco_trans_4-like_N"/>
</dbReference>
<reference evidence="2 3" key="1">
    <citation type="submission" date="2016-11" db="EMBL/GenBank/DDBJ databases">
        <authorList>
            <person name="Jaros S."/>
            <person name="Januszkiewicz K."/>
            <person name="Wedrychowicz H."/>
        </authorList>
    </citation>
    <scope>NUCLEOTIDE SEQUENCE [LARGE SCALE GENOMIC DNA]</scope>
    <source>
        <strain evidence="2 3">ATCC 23634</strain>
    </source>
</reference>
<dbReference type="PANTHER" id="PTHR45871">
    <property type="entry name" value="N-ACETYLGLUCOSAMINYL-PHOSPHATIDYLINOSITOL BIOSYNTHETIC PROTEIN"/>
    <property type="match status" value="1"/>
</dbReference>
<evidence type="ECO:0000313" key="3">
    <source>
        <dbReference type="Proteomes" id="UP000183447"/>
    </source>
</evidence>
<keyword evidence="2" id="KW-0808">Transferase</keyword>
<dbReference type="CDD" id="cd03801">
    <property type="entry name" value="GT4_PimA-like"/>
    <property type="match status" value="1"/>
</dbReference>
<accession>A0A1K2HUP6</accession>
<organism evidence="2 3">
    <name type="scientific">Devosia enhydra</name>
    <dbReference type="NCBI Taxonomy" id="665118"/>
    <lineage>
        <taxon>Bacteria</taxon>
        <taxon>Pseudomonadati</taxon>
        <taxon>Pseudomonadota</taxon>
        <taxon>Alphaproteobacteria</taxon>
        <taxon>Hyphomicrobiales</taxon>
        <taxon>Devosiaceae</taxon>
        <taxon>Devosia</taxon>
    </lineage>
</organism>
<dbReference type="AlphaFoldDB" id="A0A1K2HUP6"/>
<dbReference type="PANTHER" id="PTHR45871:SF1">
    <property type="entry name" value="PHOSPHATIDYLINOSITOL N-ACETYLGLUCOSAMINYLTRANSFERASE SUBUNIT A"/>
    <property type="match status" value="1"/>
</dbReference>
<sequence>MAERPLRILQVLRAPLGGLFRHVNDLTRELSARGHQIGLVVDNLVSDGLTRERLQALGGSTALGIHHFPMPRVIGPGDLTTPFAVRALADRLGAEVMHGHGAKGGVCARIARIGRKNRVALYTTHGGVLNYRPGSMQSRVFLGLEHQLLRFTDGIVFESDFARRTFIERIGQPDCEAPVIHNGLTAHEFDPIVRNPDAADFVFIGEFRGAKGIDVLMRALAPLRAPDGRPATLVAAGDGPMMGEIRQLIASLGLGDRVTLLGVAPARPTLARGRCMVVPSLAESLPYVVLEGASGGLPVISTNVGGISELFGGLSHQLVPPSNDKALGAAMQAYLDDPEPMEAQARAHVDYIKPRFSVCTMTDGIEALYHRALARRQRSIASD</sequence>
<dbReference type="SUPFAM" id="SSF53756">
    <property type="entry name" value="UDP-Glycosyltransferase/glycogen phosphorylase"/>
    <property type="match status" value="1"/>
</dbReference>
<protein>
    <submittedName>
        <fullName evidence="2">Glycosyltransferase involved in cell wall bisynthesis</fullName>
    </submittedName>
</protein>
<keyword evidence="3" id="KW-1185">Reference proteome</keyword>